<dbReference type="GO" id="GO:0008782">
    <property type="term" value="F:adenosylhomocysteine nucleosidase activity"/>
    <property type="evidence" value="ECO:0007669"/>
    <property type="project" value="TreeGrafter"/>
</dbReference>
<dbReference type="UniPathway" id="UPA00079"/>
<dbReference type="GO" id="GO:0009116">
    <property type="term" value="P:nucleoside metabolic process"/>
    <property type="evidence" value="ECO:0007669"/>
    <property type="project" value="InterPro"/>
</dbReference>
<feature type="domain" description="Nucleoside phosphorylase" evidence="3">
    <location>
        <begin position="30"/>
        <end position="193"/>
    </location>
</feature>
<keyword evidence="1 4" id="KW-0378">Hydrolase</keyword>
<gene>
    <name evidence="1 5" type="primary">mqnB</name>
    <name evidence="4" type="ORF">AN926_06805</name>
    <name evidence="5" type="ORF">CSW33_09360</name>
</gene>
<dbReference type="CDD" id="cd17766">
    <property type="entry name" value="futalosine_nucleosidase_MqnB"/>
    <property type="match status" value="1"/>
</dbReference>
<evidence type="ECO:0000259" key="3">
    <source>
        <dbReference type="Pfam" id="PF01048"/>
    </source>
</evidence>
<dbReference type="Proteomes" id="UP000286928">
    <property type="component" value="Unassembled WGS sequence"/>
</dbReference>
<dbReference type="EC" id="3.2.2.26" evidence="1 2"/>
<evidence type="ECO:0000313" key="4">
    <source>
        <dbReference type="EMBL" id="KPD30678.1"/>
    </source>
</evidence>
<dbReference type="PATRIC" id="fig|37636.3.peg.428"/>
<evidence type="ECO:0000256" key="1">
    <source>
        <dbReference type="HAMAP-Rule" id="MF_00991"/>
    </source>
</evidence>
<comment type="caution">
    <text evidence="4">The sequence shown here is derived from an EMBL/GenBank/DDBJ whole genome shotgun (WGS) entry which is preliminary data.</text>
</comment>
<organism evidence="4 6">
    <name type="scientific">Thermus scotoductus</name>
    <dbReference type="NCBI Taxonomy" id="37636"/>
    <lineage>
        <taxon>Bacteria</taxon>
        <taxon>Thermotogati</taxon>
        <taxon>Deinococcota</taxon>
        <taxon>Deinococci</taxon>
        <taxon>Thermales</taxon>
        <taxon>Thermaceae</taxon>
        <taxon>Thermus</taxon>
    </lineage>
</organism>
<proteinExistence type="inferred from homology"/>
<accession>A0A0N1KPL8</accession>
<comment type="pathway">
    <text evidence="1">Quinol/quinone metabolism; menaquinone biosynthesis.</text>
</comment>
<dbReference type="HAMAP" id="MF_00991">
    <property type="entry name" value="MqnB"/>
    <property type="match status" value="1"/>
</dbReference>
<evidence type="ECO:0000256" key="2">
    <source>
        <dbReference type="NCBIfam" id="TIGR03664"/>
    </source>
</evidence>
<dbReference type="Gene3D" id="3.40.50.1580">
    <property type="entry name" value="Nucleoside phosphorylase domain"/>
    <property type="match status" value="1"/>
</dbReference>
<dbReference type="GO" id="GO:0019284">
    <property type="term" value="P:L-methionine salvage from S-adenosylmethionine"/>
    <property type="evidence" value="ECO:0007669"/>
    <property type="project" value="TreeGrafter"/>
</dbReference>
<dbReference type="Proteomes" id="UP000053099">
    <property type="component" value="Unassembled WGS sequence"/>
</dbReference>
<dbReference type="PANTHER" id="PTHR46832:SF2">
    <property type="entry name" value="FUTALOSINE HYDROLASE"/>
    <property type="match status" value="1"/>
</dbReference>
<name>A0A0N1KPL8_THESC</name>
<protein>
    <recommendedName>
        <fullName evidence="1 2">Futalosine hydrolase</fullName>
        <shortName evidence="1">FL hydrolase</shortName>
        <ecNumber evidence="1 2">3.2.2.26</ecNumber>
    </recommendedName>
    <alternativeName>
        <fullName evidence="1">Futalosine nucleosidase</fullName>
    </alternativeName>
    <alternativeName>
        <fullName evidence="1">Menaquinone biosynthetic enzyme MqnB</fullName>
    </alternativeName>
</protein>
<comment type="similarity">
    <text evidence="1">Belongs to the PNP/UDP phosphorylase family. Futalosine hydrolase subfamily.</text>
</comment>
<dbReference type="InterPro" id="IPR000845">
    <property type="entry name" value="Nucleoside_phosphorylase_d"/>
</dbReference>
<dbReference type="GO" id="GO:0009234">
    <property type="term" value="P:menaquinone biosynthetic process"/>
    <property type="evidence" value="ECO:0007669"/>
    <property type="project" value="UniProtKB-UniRule"/>
</dbReference>
<dbReference type="EMBL" id="PEMD01000286">
    <property type="protein sequence ID" value="RTH30797.1"/>
    <property type="molecule type" value="Genomic_DNA"/>
</dbReference>
<dbReference type="GO" id="GO:0008930">
    <property type="term" value="F:methylthioadenosine nucleosidase activity"/>
    <property type="evidence" value="ECO:0007669"/>
    <property type="project" value="TreeGrafter"/>
</dbReference>
<reference evidence="5 7" key="2">
    <citation type="journal article" date="2019" name="Extremophiles">
        <title>Biogeography of thermophiles and predominance of Thermus scotoductus in domestic water heaters.</title>
        <authorList>
            <person name="Wilpiszeski R.L."/>
            <person name="Zhang Z."/>
            <person name="House C.H."/>
        </authorList>
    </citation>
    <scope>NUCLEOTIDE SEQUENCE [LARGE SCALE GENOMIC DNA]</scope>
    <source>
        <strain evidence="5 7">20_S20</strain>
    </source>
</reference>
<dbReference type="InterPro" id="IPR019963">
    <property type="entry name" value="FL_hydrolase_MqnB"/>
</dbReference>
<comment type="function">
    <text evidence="1">Catalyzes the hydrolysis of futalosine (FL) to dehypoxanthine futalosine (DHFL) and hypoxanthine, a step in the biosynthesis of menaquinone (MK, vitamin K2).</text>
</comment>
<reference evidence="4 6" key="1">
    <citation type="submission" date="2015-09" db="EMBL/GenBank/DDBJ databases">
        <title>Draft genome sequence of Thermus scotoductus strain K1 isolated from a geothermal spring in Nagorno-Karabakh, Armenia.</title>
        <authorList>
            <person name="Saghatelyan A."/>
            <person name="Poghosyan L."/>
            <person name="Panosyan H."/>
            <person name="Birkeland N.-K."/>
        </authorList>
    </citation>
    <scope>NUCLEOTIDE SEQUENCE [LARGE SCALE GENOMIC DNA]</scope>
    <source>
        <strain evidence="4 6">K1</strain>
    </source>
</reference>
<sequence length="225" mass="23505">MWLLLSPTALEASFLRGEPFSFLGRKGLRGEGFVWLETGIGKVNAALTLAAWAGRNPVEKALLFGIAGAYPGSSLLPGDVVLVGEEVEADLGTQEGLKPLGFPALEVAGKAYYNRFPLDSSLTRALARVLDLQVVVGLTRDRVSENPGEAEALASRWGAQVESMEGAAFARACLALGIPGVEVRAISNPAGVRDKGAWRIPLAVRSLEGTLAPILGGAFPAGLQG</sequence>
<evidence type="ECO:0000313" key="7">
    <source>
        <dbReference type="Proteomes" id="UP000286928"/>
    </source>
</evidence>
<dbReference type="RefSeq" id="WP_054392048.1">
    <property type="nucleotide sequence ID" value="NZ_PELO01000077.1"/>
</dbReference>
<dbReference type="PANTHER" id="PTHR46832">
    <property type="entry name" value="5'-METHYLTHIOADENOSINE/S-ADENOSYLHOMOCYSTEINE NUCLEOSIDASE"/>
    <property type="match status" value="1"/>
</dbReference>
<dbReference type="NCBIfam" id="TIGR03664">
    <property type="entry name" value="fut_nucase"/>
    <property type="match status" value="1"/>
</dbReference>
<dbReference type="InterPro" id="IPR035994">
    <property type="entry name" value="Nucleoside_phosphorylase_sf"/>
</dbReference>
<evidence type="ECO:0000313" key="6">
    <source>
        <dbReference type="Proteomes" id="UP000053099"/>
    </source>
</evidence>
<evidence type="ECO:0000313" key="5">
    <source>
        <dbReference type="EMBL" id="RTH30797.1"/>
    </source>
</evidence>
<dbReference type="GO" id="GO:0005829">
    <property type="term" value="C:cytosol"/>
    <property type="evidence" value="ECO:0007669"/>
    <property type="project" value="TreeGrafter"/>
</dbReference>
<dbReference type="EMBL" id="LJJR01000017">
    <property type="protein sequence ID" value="KPD30678.1"/>
    <property type="molecule type" value="Genomic_DNA"/>
</dbReference>
<comment type="catalytic activity">
    <reaction evidence="1">
        <text>futalosine + H2O = dehypoxanthine futalosine + hypoxanthine</text>
        <dbReference type="Rhea" id="RHEA:25904"/>
        <dbReference type="ChEBI" id="CHEBI:15377"/>
        <dbReference type="ChEBI" id="CHEBI:17368"/>
        <dbReference type="ChEBI" id="CHEBI:58863"/>
        <dbReference type="ChEBI" id="CHEBI:58864"/>
        <dbReference type="EC" id="3.2.2.26"/>
    </reaction>
</comment>
<dbReference type="SUPFAM" id="SSF53167">
    <property type="entry name" value="Purine and uridine phosphorylases"/>
    <property type="match status" value="1"/>
</dbReference>
<dbReference type="Pfam" id="PF01048">
    <property type="entry name" value="PNP_UDP_1"/>
    <property type="match status" value="1"/>
</dbReference>
<dbReference type="AlphaFoldDB" id="A0A0N1KPL8"/>
<keyword evidence="1" id="KW-0474">Menaquinone biosynthesis</keyword>